<reference evidence="1 2" key="1">
    <citation type="submission" date="2023-07" db="EMBL/GenBank/DDBJ databases">
        <title>Genomic Encyclopedia of Type Strains, Phase IV (KMG-IV): sequencing the most valuable type-strain genomes for metagenomic binning, comparative biology and taxonomic classification.</title>
        <authorList>
            <person name="Goeker M."/>
        </authorList>
    </citation>
    <scope>NUCLEOTIDE SEQUENCE [LARGE SCALE GENOMIC DNA]</scope>
    <source>
        <strain evidence="1 2">DSM 14914</strain>
    </source>
</reference>
<sequence>MDLIGLVEQLFNEYGYLVLLIGLPLDFIALPVPPGNSTLTYTGFLASKDVLHGLLAFAMALTEL</sequence>
<keyword evidence="2" id="KW-1185">Reference proteome</keyword>
<organism evidence="1 2">
    <name type="scientific">Paenibacillus brasilensis</name>
    <dbReference type="NCBI Taxonomy" id="128574"/>
    <lineage>
        <taxon>Bacteria</taxon>
        <taxon>Bacillati</taxon>
        <taxon>Bacillota</taxon>
        <taxon>Bacilli</taxon>
        <taxon>Bacillales</taxon>
        <taxon>Paenibacillaceae</taxon>
        <taxon>Paenibacillus</taxon>
    </lineage>
</organism>
<dbReference type="EMBL" id="JAUSWA010000006">
    <property type="protein sequence ID" value="MDQ0493368.1"/>
    <property type="molecule type" value="Genomic_DNA"/>
</dbReference>
<proteinExistence type="predicted"/>
<dbReference type="Proteomes" id="UP001242811">
    <property type="component" value="Unassembled WGS sequence"/>
</dbReference>
<evidence type="ECO:0000313" key="1">
    <source>
        <dbReference type="EMBL" id="MDQ0493368.1"/>
    </source>
</evidence>
<protein>
    <submittedName>
        <fullName evidence="1">Membrane protein DedA with SNARE-associated domain</fullName>
    </submittedName>
</protein>
<gene>
    <name evidence="1" type="ORF">QOZ95_001526</name>
</gene>
<evidence type="ECO:0000313" key="2">
    <source>
        <dbReference type="Proteomes" id="UP001242811"/>
    </source>
</evidence>
<comment type="caution">
    <text evidence="1">The sequence shown here is derived from an EMBL/GenBank/DDBJ whole genome shotgun (WGS) entry which is preliminary data.</text>
</comment>
<accession>A0ABU0KVA0</accession>
<dbReference type="RefSeq" id="WP_244315949.1">
    <property type="nucleotide sequence ID" value="NZ_CP045298.1"/>
</dbReference>
<name>A0ABU0KVA0_9BACL</name>